<organism evidence="2 3">
    <name type="scientific">Durusdinium trenchii</name>
    <dbReference type="NCBI Taxonomy" id="1381693"/>
    <lineage>
        <taxon>Eukaryota</taxon>
        <taxon>Sar</taxon>
        <taxon>Alveolata</taxon>
        <taxon>Dinophyceae</taxon>
        <taxon>Suessiales</taxon>
        <taxon>Symbiodiniaceae</taxon>
        <taxon>Durusdinium</taxon>
    </lineage>
</organism>
<accession>A0ABP0MU55</accession>
<keyword evidence="3" id="KW-1185">Reference proteome</keyword>
<gene>
    <name evidence="2" type="ORF">SCF082_LOCUS29489</name>
</gene>
<dbReference type="EMBL" id="CAXAMM010023847">
    <property type="protein sequence ID" value="CAK9054274.1"/>
    <property type="molecule type" value="Genomic_DNA"/>
</dbReference>
<evidence type="ECO:0000313" key="3">
    <source>
        <dbReference type="Proteomes" id="UP001642464"/>
    </source>
</evidence>
<dbReference type="Gene3D" id="1.25.70.10">
    <property type="entry name" value="Transcription termination factor 3, mitochondrial"/>
    <property type="match status" value="1"/>
</dbReference>
<protein>
    <submittedName>
        <fullName evidence="2">Uncharacterized protein</fullName>
    </submittedName>
</protein>
<name>A0ABP0MU55_9DINO</name>
<dbReference type="Proteomes" id="UP001642464">
    <property type="component" value="Unassembled WGS sequence"/>
</dbReference>
<evidence type="ECO:0000256" key="1">
    <source>
        <dbReference type="SAM" id="MobiDB-lite"/>
    </source>
</evidence>
<sequence length="383" mass="43136">MAALRHRPRRVRSKQLFGICSVVSLLQLPCFLAPAALSLRSPAPSSLTRLTRAVAEDVAVYNVEERILSEEDLMNSRAAYETWKDQFPLAAARREYYGLNCSQPAVEERFQRLAELLGISTGDALEMFRKDFWVLAESTDTLVPKLEALRSCGTEQEILDFLRMAPRSIATTSSQEIQERGLGNMLLRSVVGEVYELIASPLRLLIRLNLQRSAQEVEQQRVEKTNLSNEEILQEERKRNSDRLRSTGYAFFATLIGTMSWASYMDATYGGPVHGKGFCFPTGIMPAYNIPDAEGNARLPCNCAPLYKWYLEPLMSAEQKESMSDAAPKVDSKNCGKAMGGEKKECDPTTVGGCVWTAEDLEKPPNAWENREELYWERQRPSN</sequence>
<feature type="compositionally biased region" description="Basic and acidic residues" evidence="1">
    <location>
        <begin position="322"/>
        <end position="347"/>
    </location>
</feature>
<evidence type="ECO:0000313" key="2">
    <source>
        <dbReference type="EMBL" id="CAK9054274.1"/>
    </source>
</evidence>
<dbReference type="InterPro" id="IPR038538">
    <property type="entry name" value="MTERF_sf"/>
</dbReference>
<comment type="caution">
    <text evidence="2">The sequence shown here is derived from an EMBL/GenBank/DDBJ whole genome shotgun (WGS) entry which is preliminary data.</text>
</comment>
<reference evidence="2 3" key="1">
    <citation type="submission" date="2024-02" db="EMBL/GenBank/DDBJ databases">
        <authorList>
            <person name="Chen Y."/>
            <person name="Shah S."/>
            <person name="Dougan E. K."/>
            <person name="Thang M."/>
            <person name="Chan C."/>
        </authorList>
    </citation>
    <scope>NUCLEOTIDE SEQUENCE [LARGE SCALE GENOMIC DNA]</scope>
</reference>
<feature type="region of interest" description="Disordered" evidence="1">
    <location>
        <begin position="322"/>
        <end position="348"/>
    </location>
</feature>
<proteinExistence type="predicted"/>